<name>A0ABW5KC58_9FLAO</name>
<dbReference type="RefSeq" id="WP_255929482.1">
    <property type="nucleotide sequence ID" value="NZ_JANFQP010000002.1"/>
</dbReference>
<organism evidence="3 4">
    <name type="scientific">Kaistella montana</name>
    <dbReference type="NCBI Taxonomy" id="1849733"/>
    <lineage>
        <taxon>Bacteria</taxon>
        <taxon>Pseudomonadati</taxon>
        <taxon>Bacteroidota</taxon>
        <taxon>Flavobacteriia</taxon>
        <taxon>Flavobacteriales</taxon>
        <taxon>Weeksellaceae</taxon>
        <taxon>Chryseobacterium group</taxon>
        <taxon>Kaistella</taxon>
    </lineage>
</organism>
<feature type="coiled-coil region" evidence="1">
    <location>
        <begin position="4"/>
        <end position="31"/>
    </location>
</feature>
<keyword evidence="1" id="KW-0175">Coiled coil</keyword>
<protein>
    <recommendedName>
        <fullName evidence="5">Transcription elongation factor</fullName>
    </recommendedName>
</protein>
<proteinExistence type="predicted"/>
<comment type="caution">
    <text evidence="3">The sequence shown here is derived from an EMBL/GenBank/DDBJ whole genome shotgun (WGS) entry which is preliminary data.</text>
</comment>
<evidence type="ECO:0008006" key="5">
    <source>
        <dbReference type="Google" id="ProtNLM"/>
    </source>
</evidence>
<keyword evidence="4" id="KW-1185">Reference proteome</keyword>
<accession>A0ABW5KC58</accession>
<feature type="region of interest" description="Disordered" evidence="2">
    <location>
        <begin position="34"/>
        <end position="54"/>
    </location>
</feature>
<evidence type="ECO:0000313" key="4">
    <source>
        <dbReference type="Proteomes" id="UP001597394"/>
    </source>
</evidence>
<reference evidence="4" key="1">
    <citation type="journal article" date="2019" name="Int. J. Syst. Evol. Microbiol.">
        <title>The Global Catalogue of Microorganisms (GCM) 10K type strain sequencing project: providing services to taxonomists for standard genome sequencing and annotation.</title>
        <authorList>
            <consortium name="The Broad Institute Genomics Platform"/>
            <consortium name="The Broad Institute Genome Sequencing Center for Infectious Disease"/>
            <person name="Wu L."/>
            <person name="Ma J."/>
        </authorList>
    </citation>
    <scope>NUCLEOTIDE SEQUENCE [LARGE SCALE GENOMIC DNA]</scope>
    <source>
        <strain evidence="4">KCTC 52204</strain>
    </source>
</reference>
<dbReference type="EMBL" id="JBHULG010000002">
    <property type="protein sequence ID" value="MFD2545380.1"/>
    <property type="molecule type" value="Genomic_DNA"/>
</dbReference>
<evidence type="ECO:0000256" key="2">
    <source>
        <dbReference type="SAM" id="MobiDB-lite"/>
    </source>
</evidence>
<feature type="coiled-coil region" evidence="1">
    <location>
        <begin position="55"/>
        <end position="82"/>
    </location>
</feature>
<evidence type="ECO:0000256" key="1">
    <source>
        <dbReference type="SAM" id="Coils"/>
    </source>
</evidence>
<gene>
    <name evidence="3" type="ORF">ACFSO8_07895</name>
</gene>
<sequence>MKRKDILQQIIKMQTETIENLKRSVEDYRTAADLDEESTHDPEDFSHQNEAKDMQLRFEKSMNSAIQNLQFLEEEIEKTHDEVENGSLIETDKNYLFIGVSTPVFQIDGKEVVSFSDDAPVFENIKGKNIGDQVVIGDQKLTILSIS</sequence>
<evidence type="ECO:0000313" key="3">
    <source>
        <dbReference type="EMBL" id="MFD2545380.1"/>
    </source>
</evidence>
<dbReference type="Proteomes" id="UP001597394">
    <property type="component" value="Unassembled WGS sequence"/>
</dbReference>